<evidence type="ECO:0000313" key="9">
    <source>
        <dbReference type="Proteomes" id="UP000585614"/>
    </source>
</evidence>
<keyword evidence="5" id="KW-1015">Disulfide bond</keyword>
<organism evidence="8 9">
    <name type="scientific">Rhinolophus ferrumequinum</name>
    <name type="common">Greater horseshoe bat</name>
    <dbReference type="NCBI Taxonomy" id="59479"/>
    <lineage>
        <taxon>Eukaryota</taxon>
        <taxon>Metazoa</taxon>
        <taxon>Chordata</taxon>
        <taxon>Craniata</taxon>
        <taxon>Vertebrata</taxon>
        <taxon>Euteleostomi</taxon>
        <taxon>Mammalia</taxon>
        <taxon>Eutheria</taxon>
        <taxon>Laurasiatheria</taxon>
        <taxon>Chiroptera</taxon>
        <taxon>Yinpterochiroptera</taxon>
        <taxon>Rhinolophoidea</taxon>
        <taxon>Rhinolophidae</taxon>
        <taxon>Rhinolophinae</taxon>
        <taxon>Rhinolophus</taxon>
    </lineage>
</organism>
<keyword evidence="3" id="KW-0964">Secreted</keyword>
<dbReference type="GO" id="GO:0005576">
    <property type="term" value="C:extracellular region"/>
    <property type="evidence" value="ECO:0007669"/>
    <property type="project" value="UniProtKB-SubCell"/>
</dbReference>
<comment type="caution">
    <text evidence="8">The sequence shown here is derived from an EMBL/GenBank/DDBJ whole genome shotgun (WGS) entry which is preliminary data.</text>
</comment>
<reference evidence="8 9" key="1">
    <citation type="journal article" date="2020" name="Nature">
        <title>Six reference-quality genomes reveal evolution of bat adaptations.</title>
        <authorList>
            <person name="Jebb D."/>
            <person name="Huang Z."/>
            <person name="Pippel M."/>
            <person name="Hughes G.M."/>
            <person name="Lavrichenko K."/>
            <person name="Devanna P."/>
            <person name="Winkler S."/>
            <person name="Jermiin L.S."/>
            <person name="Skirmuntt E.C."/>
            <person name="Katzourakis A."/>
            <person name="Burkitt-Gray L."/>
            <person name="Ray D.A."/>
            <person name="Sullivan K.A.M."/>
            <person name="Roscito J.G."/>
            <person name="Kirilenko B.M."/>
            <person name="Davalos L.M."/>
            <person name="Corthals A.P."/>
            <person name="Power M.L."/>
            <person name="Jones G."/>
            <person name="Ransome R.D."/>
            <person name="Dechmann D.K.N."/>
            <person name="Locatelli A.G."/>
            <person name="Puechmaille S.J."/>
            <person name="Fedrigo O."/>
            <person name="Jarvis E.D."/>
            <person name="Hiller M."/>
            <person name="Vernes S.C."/>
            <person name="Myers E.W."/>
            <person name="Teeling E.C."/>
        </authorList>
    </citation>
    <scope>NUCLEOTIDE SEQUENCE [LARGE SCALE GENOMIC DNA]</scope>
    <source>
        <strain evidence="8">MRhiFer1</strain>
        <tissue evidence="8">Lung</tissue>
    </source>
</reference>
<dbReference type="Proteomes" id="UP000585614">
    <property type="component" value="Unassembled WGS sequence"/>
</dbReference>
<dbReference type="GO" id="GO:0010460">
    <property type="term" value="P:positive regulation of heart rate"/>
    <property type="evidence" value="ECO:0007669"/>
    <property type="project" value="TreeGrafter"/>
</dbReference>
<evidence type="ECO:0000256" key="2">
    <source>
        <dbReference type="ARBA" id="ARBA00010575"/>
    </source>
</evidence>
<dbReference type="PANTHER" id="PTHR23414:SF2">
    <property type="entry name" value="PROTEIN ADM2"/>
    <property type="match status" value="1"/>
</dbReference>
<feature type="region of interest" description="Disordered" evidence="6">
    <location>
        <begin position="24"/>
        <end position="53"/>
    </location>
</feature>
<evidence type="ECO:0000256" key="4">
    <source>
        <dbReference type="ARBA" id="ARBA00022729"/>
    </source>
</evidence>
<keyword evidence="4 7" id="KW-0732">Signal</keyword>
<dbReference type="AlphaFoldDB" id="A0A7J7QY96"/>
<comment type="subcellular location">
    <subcellularLocation>
        <location evidence="1">Secreted</location>
    </subcellularLocation>
</comment>
<evidence type="ECO:0000256" key="6">
    <source>
        <dbReference type="SAM" id="MobiDB-lite"/>
    </source>
</evidence>
<gene>
    <name evidence="8" type="ORF">mRhiFer1_000388</name>
</gene>
<evidence type="ECO:0000256" key="1">
    <source>
        <dbReference type="ARBA" id="ARBA00004613"/>
    </source>
</evidence>
<dbReference type="OrthoDB" id="9907777at2759"/>
<feature type="chain" id="PRO_5029559137" evidence="7">
    <location>
        <begin position="25"/>
        <end position="159"/>
    </location>
</feature>
<dbReference type="PANTHER" id="PTHR23414">
    <property type="entry name" value="ADRENOMEDULLIN, ADM"/>
    <property type="match status" value="1"/>
</dbReference>
<sequence length="159" mass="17361">MARLLAVSLGCILLLYLSLPGTMSRRQGGSRRLALPREPPVRTPSSGLQPQLPAPRPVVWKPRQALQPQWNASLATAMGQPVRNGPRRRLGPLRPRAQFLRAGCVLGTCQVDGLLTLPHLITVPSHQVTGQGPNITPRVHWPLSFRPCPSHLPDAPLEV</sequence>
<evidence type="ECO:0000256" key="3">
    <source>
        <dbReference type="ARBA" id="ARBA00022525"/>
    </source>
</evidence>
<protein>
    <submittedName>
        <fullName evidence="8">Adrenomedullin 2</fullName>
    </submittedName>
</protein>
<name>A0A7J7QY96_RHIFE</name>
<dbReference type="InterPro" id="IPR051665">
    <property type="entry name" value="Adrenomedullin-reg_peptide"/>
</dbReference>
<proteinExistence type="inferred from homology"/>
<dbReference type="GO" id="GO:0007189">
    <property type="term" value="P:adenylate cyclase-activating G protein-coupled receptor signaling pathway"/>
    <property type="evidence" value="ECO:0007669"/>
    <property type="project" value="TreeGrafter"/>
</dbReference>
<evidence type="ECO:0000256" key="7">
    <source>
        <dbReference type="SAM" id="SignalP"/>
    </source>
</evidence>
<feature type="signal peptide" evidence="7">
    <location>
        <begin position="1"/>
        <end position="24"/>
    </location>
</feature>
<dbReference type="GO" id="GO:0003073">
    <property type="term" value="P:regulation of systemic arterial blood pressure"/>
    <property type="evidence" value="ECO:0007669"/>
    <property type="project" value="TreeGrafter"/>
</dbReference>
<evidence type="ECO:0000313" key="8">
    <source>
        <dbReference type="EMBL" id="KAF6268812.1"/>
    </source>
</evidence>
<accession>A0A7J7QY96</accession>
<evidence type="ECO:0000256" key="5">
    <source>
        <dbReference type="ARBA" id="ARBA00023157"/>
    </source>
</evidence>
<comment type="similarity">
    <text evidence="2">Belongs to the adrenomedullin family.</text>
</comment>
<dbReference type="EMBL" id="JACAGC010000039">
    <property type="protein sequence ID" value="KAF6268812.1"/>
    <property type="molecule type" value="Genomic_DNA"/>
</dbReference>